<reference evidence="1 2" key="1">
    <citation type="submission" date="2019-10" db="EMBL/GenBank/DDBJ databases">
        <title>Alkalibaculum tamaniensis sp.nov., a new alkaliphilic acetogen, isolated on methoxylated aromatics from a mud volcano.</title>
        <authorList>
            <person name="Khomyakova M.A."/>
            <person name="Merkel A.Y."/>
            <person name="Bonch-Osmolovskaya E.A."/>
            <person name="Slobodkin A.I."/>
        </authorList>
    </citation>
    <scope>NUCLEOTIDE SEQUENCE [LARGE SCALE GENOMIC DNA]</scope>
    <source>
        <strain evidence="1 2">M08DMB</strain>
    </source>
</reference>
<feature type="non-terminal residue" evidence="1">
    <location>
        <position position="123"/>
    </location>
</feature>
<evidence type="ECO:0000313" key="1">
    <source>
        <dbReference type="EMBL" id="MPW25427.1"/>
    </source>
</evidence>
<proteinExistence type="predicted"/>
<evidence type="ECO:0000313" key="2">
    <source>
        <dbReference type="Proteomes" id="UP000440004"/>
    </source>
</evidence>
<protein>
    <submittedName>
        <fullName evidence="1">Uncharacterized protein</fullName>
    </submittedName>
</protein>
<dbReference type="EMBL" id="WHNX01000007">
    <property type="protein sequence ID" value="MPW25427.1"/>
    <property type="molecule type" value="Genomic_DNA"/>
</dbReference>
<accession>A0A6A7K884</accession>
<organism evidence="1 2">
    <name type="scientific">Alkalibaculum sporogenes</name>
    <dbReference type="NCBI Taxonomy" id="2655001"/>
    <lineage>
        <taxon>Bacteria</taxon>
        <taxon>Bacillati</taxon>
        <taxon>Bacillota</taxon>
        <taxon>Clostridia</taxon>
        <taxon>Eubacteriales</taxon>
        <taxon>Eubacteriaceae</taxon>
        <taxon>Alkalibaculum</taxon>
    </lineage>
</organism>
<name>A0A6A7K884_9FIRM</name>
<comment type="caution">
    <text evidence="1">The sequence shown here is derived from an EMBL/GenBank/DDBJ whole genome shotgun (WGS) entry which is preliminary data.</text>
</comment>
<gene>
    <name evidence="1" type="ORF">GC105_06460</name>
</gene>
<sequence length="123" mass="14406">MLKFRQQNQNGQLLIQVIGNHNNSKREGIHVNKKNIFLTFSILMTIIFTLGCQNQNKESLQEYQDTLYSISNDIFRITYKSDIDDLTNIVKLLIDVNEENYLTQIPYIKGKISSFEEESHSIY</sequence>
<dbReference type="Proteomes" id="UP000440004">
    <property type="component" value="Unassembled WGS sequence"/>
</dbReference>
<keyword evidence="2" id="KW-1185">Reference proteome</keyword>
<dbReference type="AlphaFoldDB" id="A0A6A7K884"/>